<proteinExistence type="predicted"/>
<feature type="non-terminal residue" evidence="4">
    <location>
        <position position="322"/>
    </location>
</feature>
<evidence type="ECO:0000259" key="2">
    <source>
        <dbReference type="PROSITE" id="PS50010"/>
    </source>
</evidence>
<dbReference type="PANTHER" id="PTHR22834:SF9">
    <property type="entry name" value="RHO GUANINE NUCLEOTIDE EXCHANGE FACTOR 37"/>
    <property type="match status" value="1"/>
</dbReference>
<dbReference type="Pfam" id="PF00621">
    <property type="entry name" value="RhoGEF"/>
    <property type="match status" value="1"/>
</dbReference>
<dbReference type="InterPro" id="IPR000219">
    <property type="entry name" value="DH_dom"/>
</dbReference>
<dbReference type="InterPro" id="IPR027267">
    <property type="entry name" value="AH/BAR_dom_sf"/>
</dbReference>
<dbReference type="InterPro" id="IPR004148">
    <property type="entry name" value="BAR_dom"/>
</dbReference>
<gene>
    <name evidence="4" type="ORF">RIMI_LOCUS18880787</name>
</gene>
<dbReference type="PROSITE" id="PS51021">
    <property type="entry name" value="BAR"/>
    <property type="match status" value="1"/>
</dbReference>
<protein>
    <recommendedName>
        <fullName evidence="6">DH domain-containing protein</fullName>
    </recommendedName>
</protein>
<keyword evidence="1" id="KW-0344">Guanine-nucleotide releasing factor</keyword>
<feature type="domain" description="DH" evidence="2">
    <location>
        <begin position="37"/>
        <end position="90"/>
    </location>
</feature>
<comment type="caution">
    <text evidence="4">The sequence shown here is derived from an EMBL/GenBank/DDBJ whole genome shotgun (WGS) entry which is preliminary data.</text>
</comment>
<evidence type="ECO:0008006" key="6">
    <source>
        <dbReference type="Google" id="ProtNLM"/>
    </source>
</evidence>
<dbReference type="Proteomes" id="UP001176940">
    <property type="component" value="Unassembled WGS sequence"/>
</dbReference>
<dbReference type="SUPFAM" id="SSF103657">
    <property type="entry name" value="BAR/IMD domain-like"/>
    <property type="match status" value="1"/>
</dbReference>
<reference evidence="4" key="1">
    <citation type="submission" date="2023-07" db="EMBL/GenBank/DDBJ databases">
        <authorList>
            <person name="Stuckert A."/>
        </authorList>
    </citation>
    <scope>NUCLEOTIDE SEQUENCE</scope>
</reference>
<evidence type="ECO:0000256" key="1">
    <source>
        <dbReference type="ARBA" id="ARBA00022658"/>
    </source>
</evidence>
<dbReference type="PROSITE" id="PS50010">
    <property type="entry name" value="DH_2"/>
    <property type="match status" value="1"/>
</dbReference>
<dbReference type="PANTHER" id="PTHR22834">
    <property type="entry name" value="NUCLEAR FUSION PROTEIN FUS2"/>
    <property type="match status" value="1"/>
</dbReference>
<name>A0ABN9MF03_9NEOB</name>
<dbReference type="EMBL" id="CAUEEQ010058772">
    <property type="protein sequence ID" value="CAJ0963952.1"/>
    <property type="molecule type" value="Genomic_DNA"/>
</dbReference>
<feature type="domain" description="BAR" evidence="3">
    <location>
        <begin position="131"/>
        <end position="322"/>
    </location>
</feature>
<dbReference type="Gene3D" id="1.20.900.10">
    <property type="entry name" value="Dbl homology (DH) domain"/>
    <property type="match status" value="1"/>
</dbReference>
<accession>A0ABN9MF03</accession>
<evidence type="ECO:0000259" key="3">
    <source>
        <dbReference type="PROSITE" id="PS51021"/>
    </source>
</evidence>
<dbReference type="InterPro" id="IPR035899">
    <property type="entry name" value="DBL_dom_sf"/>
</dbReference>
<organism evidence="4 5">
    <name type="scientific">Ranitomeya imitator</name>
    <name type="common">mimic poison frog</name>
    <dbReference type="NCBI Taxonomy" id="111125"/>
    <lineage>
        <taxon>Eukaryota</taxon>
        <taxon>Metazoa</taxon>
        <taxon>Chordata</taxon>
        <taxon>Craniata</taxon>
        <taxon>Vertebrata</taxon>
        <taxon>Euteleostomi</taxon>
        <taxon>Amphibia</taxon>
        <taxon>Batrachia</taxon>
        <taxon>Anura</taxon>
        <taxon>Neobatrachia</taxon>
        <taxon>Hyloidea</taxon>
        <taxon>Dendrobatidae</taxon>
        <taxon>Dendrobatinae</taxon>
        <taxon>Ranitomeya</taxon>
    </lineage>
</organism>
<evidence type="ECO:0000313" key="4">
    <source>
        <dbReference type="EMBL" id="CAJ0963952.1"/>
    </source>
</evidence>
<evidence type="ECO:0000313" key="5">
    <source>
        <dbReference type="Proteomes" id="UP001176940"/>
    </source>
</evidence>
<dbReference type="InterPro" id="IPR051492">
    <property type="entry name" value="Dynamin-Rho_GEF"/>
</dbReference>
<keyword evidence="5" id="KW-1185">Reference proteome</keyword>
<sequence>MAYIPLLWRCVAKSPNTYQRSQLPIGRSPSSSSQYTDLSFYIVMPVQRIMKYPLLLKNILSTDAQDKDSRDAMQRAHDTMKEVNVNINENKRRKEVAKKYLQFGQRTIKEKVSTLNTRTISKKSQRVSLFIKQEAGIVPKRKDKEFDRLAERFHTLAAAVSRLEENLVLHVKNVEAYFHIQPETYPVEFLQGSVHPMNSYTLELCNSIYPTYKSRLQIMVLQPLSNLSEYLRGPKNLIRKRMDKLLDYENLEERHSETGKMTWEEEDIVNTYKTIHSMLLSELPSCIQLSYQLLHSIFLSFIAVQKDLAVQGSFAAEEHSSQ</sequence>
<dbReference type="SUPFAM" id="SSF48065">
    <property type="entry name" value="DBL homology domain (DH-domain)"/>
    <property type="match status" value="1"/>
</dbReference>
<dbReference type="Gene3D" id="1.20.1270.60">
    <property type="entry name" value="Arfaptin homology (AH) domain/BAR domain"/>
    <property type="match status" value="1"/>
</dbReference>